<dbReference type="EMBL" id="JBEXZR010000029">
    <property type="protein sequence ID" value="MEU0710875.1"/>
    <property type="molecule type" value="Genomic_DNA"/>
</dbReference>
<gene>
    <name evidence="1" type="ORF">ABZ508_26275</name>
</gene>
<accession>A0ABV2WBY4</accession>
<evidence type="ECO:0000313" key="1">
    <source>
        <dbReference type="EMBL" id="MEU0710875.1"/>
    </source>
</evidence>
<reference evidence="1 2" key="1">
    <citation type="submission" date="2024-06" db="EMBL/GenBank/DDBJ databases">
        <title>The Natural Products Discovery Center: Release of the First 8490 Sequenced Strains for Exploring Actinobacteria Biosynthetic Diversity.</title>
        <authorList>
            <person name="Kalkreuter E."/>
            <person name="Kautsar S.A."/>
            <person name="Yang D."/>
            <person name="Bader C.D."/>
            <person name="Teijaro C.N."/>
            <person name="Fluegel L."/>
            <person name="Davis C.M."/>
            <person name="Simpson J.R."/>
            <person name="Lauterbach L."/>
            <person name="Steele A.D."/>
            <person name="Gui C."/>
            <person name="Meng S."/>
            <person name="Li G."/>
            <person name="Viehrig K."/>
            <person name="Ye F."/>
            <person name="Su P."/>
            <person name="Kiefer A.F."/>
            <person name="Nichols A."/>
            <person name="Cepeda A.J."/>
            <person name="Yan W."/>
            <person name="Fan B."/>
            <person name="Jiang Y."/>
            <person name="Adhikari A."/>
            <person name="Zheng C.-J."/>
            <person name="Schuster L."/>
            <person name="Cowan T.M."/>
            <person name="Smanski M.J."/>
            <person name="Chevrette M.G."/>
            <person name="De Carvalho L.P.S."/>
            <person name="Shen B."/>
        </authorList>
    </citation>
    <scope>NUCLEOTIDE SEQUENCE [LARGE SCALE GENOMIC DNA]</scope>
    <source>
        <strain evidence="1 2">NPDC006337</strain>
    </source>
</reference>
<organism evidence="1 2">
    <name type="scientific">Streptomyces lavendulocolor</name>
    <dbReference type="NCBI Taxonomy" id="67316"/>
    <lineage>
        <taxon>Bacteria</taxon>
        <taxon>Bacillati</taxon>
        <taxon>Actinomycetota</taxon>
        <taxon>Actinomycetes</taxon>
        <taxon>Kitasatosporales</taxon>
        <taxon>Streptomycetaceae</taxon>
        <taxon>Streptomyces</taxon>
    </lineage>
</organism>
<protein>
    <submittedName>
        <fullName evidence="1">Uncharacterized protein</fullName>
    </submittedName>
</protein>
<comment type="caution">
    <text evidence="1">The sequence shown here is derived from an EMBL/GenBank/DDBJ whole genome shotgun (WGS) entry which is preliminary data.</text>
</comment>
<evidence type="ECO:0000313" key="2">
    <source>
        <dbReference type="Proteomes" id="UP001550378"/>
    </source>
</evidence>
<sequence length="206" mass="22860">MPRSIYQVLADAAEPDPFTEDDIADLKQDVVRDVTAFLMFGTRLAPVGHFPTVHDRAMKDLQALAAQLLHRDDAVDRLHKLCDEGIDPDGALHFACVLSLADEPTGAQFWWQFSAGAGNALAAYCLHLFHLSHGELRDADHWAHQAINLSRFFKPATGPQPRFPSAALREAVNRLKVDEVEEFGLGRVLHPDLHLAEQIEELADAL</sequence>
<proteinExistence type="predicted"/>
<name>A0ABV2WBY4_9ACTN</name>
<keyword evidence="2" id="KW-1185">Reference proteome</keyword>
<dbReference type="Proteomes" id="UP001550378">
    <property type="component" value="Unassembled WGS sequence"/>
</dbReference>
<dbReference type="RefSeq" id="WP_359656414.1">
    <property type="nucleotide sequence ID" value="NZ_JBEXZP010000131.1"/>
</dbReference>